<dbReference type="GO" id="GO:0000105">
    <property type="term" value="P:L-histidine biosynthetic process"/>
    <property type="evidence" value="ECO:0007669"/>
    <property type="project" value="UniProtKB-UniRule"/>
</dbReference>
<organism evidence="15 16">
    <name type="scientific">Vallitalea guaymasensis</name>
    <dbReference type="NCBI Taxonomy" id="1185412"/>
    <lineage>
        <taxon>Bacteria</taxon>
        <taxon>Bacillati</taxon>
        <taxon>Bacillota</taxon>
        <taxon>Clostridia</taxon>
        <taxon>Lachnospirales</taxon>
        <taxon>Vallitaleaceae</taxon>
        <taxon>Vallitalea</taxon>
    </lineage>
</organism>
<comment type="catalytic activity">
    <reaction evidence="1 12 14">
        <text>1-(5-phospho-beta-D-ribosyl)-5-[(5-phospho-beta-D-ribosylamino)methylideneamino]imidazole-4-carboxamide = 5-[(5-phospho-1-deoxy-D-ribulos-1-ylimino)methylamino]-1-(5-phospho-beta-D-ribosyl)imidazole-4-carboxamide</text>
        <dbReference type="Rhea" id="RHEA:15469"/>
        <dbReference type="ChEBI" id="CHEBI:58435"/>
        <dbReference type="ChEBI" id="CHEBI:58525"/>
        <dbReference type="EC" id="5.3.1.16"/>
    </reaction>
</comment>
<evidence type="ECO:0000256" key="8">
    <source>
        <dbReference type="ARBA" id="ARBA00022605"/>
    </source>
</evidence>
<dbReference type="SUPFAM" id="SSF51366">
    <property type="entry name" value="Ribulose-phoshate binding barrel"/>
    <property type="match status" value="1"/>
</dbReference>
<name>A0A8J8MEU2_9FIRM</name>
<dbReference type="InterPro" id="IPR013785">
    <property type="entry name" value="Aldolase_TIM"/>
</dbReference>
<keyword evidence="7 12" id="KW-0963">Cytoplasm</keyword>
<dbReference type="Pfam" id="PF00977">
    <property type="entry name" value="His_biosynth"/>
    <property type="match status" value="1"/>
</dbReference>
<evidence type="ECO:0000256" key="6">
    <source>
        <dbReference type="ARBA" id="ARBA00018464"/>
    </source>
</evidence>
<comment type="similarity">
    <text evidence="4 12 13">Belongs to the HisA/HisF family.</text>
</comment>
<evidence type="ECO:0000313" key="15">
    <source>
        <dbReference type="EMBL" id="QUH31534.1"/>
    </source>
</evidence>
<evidence type="ECO:0000256" key="2">
    <source>
        <dbReference type="ARBA" id="ARBA00004496"/>
    </source>
</evidence>
<dbReference type="EC" id="5.3.1.16" evidence="5 12"/>
<keyword evidence="16" id="KW-1185">Reference proteome</keyword>
<dbReference type="InterPro" id="IPR044524">
    <property type="entry name" value="Isoase_HisA-like"/>
</dbReference>
<dbReference type="KEGG" id="vgu:HYG85_22430"/>
<dbReference type="FunFam" id="3.20.20.70:FF:000009">
    <property type="entry name" value="1-(5-phosphoribosyl)-5-[(5-phosphoribosylamino)methylideneamino] imidazole-4-carboxamide isomerase"/>
    <property type="match status" value="1"/>
</dbReference>
<dbReference type="Gene3D" id="3.20.20.70">
    <property type="entry name" value="Aldolase class I"/>
    <property type="match status" value="1"/>
</dbReference>
<dbReference type="Proteomes" id="UP000677305">
    <property type="component" value="Chromosome"/>
</dbReference>
<dbReference type="HAMAP" id="MF_01014">
    <property type="entry name" value="HisA"/>
    <property type="match status" value="1"/>
</dbReference>
<evidence type="ECO:0000256" key="10">
    <source>
        <dbReference type="ARBA" id="ARBA00023235"/>
    </source>
</evidence>
<dbReference type="GO" id="GO:0005737">
    <property type="term" value="C:cytoplasm"/>
    <property type="evidence" value="ECO:0007669"/>
    <property type="project" value="UniProtKB-SubCell"/>
</dbReference>
<dbReference type="NCBIfam" id="NF010112">
    <property type="entry name" value="PRK13585.1"/>
    <property type="match status" value="1"/>
</dbReference>
<dbReference type="RefSeq" id="WP_212691528.1">
    <property type="nucleotide sequence ID" value="NZ_CP058561.1"/>
</dbReference>
<dbReference type="EMBL" id="CP058561">
    <property type="protein sequence ID" value="QUH31534.1"/>
    <property type="molecule type" value="Genomic_DNA"/>
</dbReference>
<accession>A0A8J8MEU2</accession>
<evidence type="ECO:0000256" key="1">
    <source>
        <dbReference type="ARBA" id="ARBA00000901"/>
    </source>
</evidence>
<sequence>MRLYPAIDIKNGKCVRLKQGKFNEQTVYSNDPYTIAEKWASNGASYIHVVDLDGALDGNWTNKEAIKKIVDSVHIPVQTGGGIRSIRDIEERLDVGITRVIIGTLAVKNPSFVKDAVKKFGKERIVVGIDAKDGMVAINGWEKLSVVSALDLCKQMKGYGVKTIVYTDISKDGMLIGPNVDYTKYLIDETGLDIIASGGVSSIKDLKDVEKINAEGAIIGKALYTNKIDLKEAISLFEN</sequence>
<keyword evidence="9 12" id="KW-0368">Histidine biosynthesis</keyword>
<evidence type="ECO:0000256" key="3">
    <source>
        <dbReference type="ARBA" id="ARBA00005133"/>
    </source>
</evidence>
<keyword evidence="10 12" id="KW-0413">Isomerase</keyword>
<evidence type="ECO:0000256" key="12">
    <source>
        <dbReference type="HAMAP-Rule" id="MF_01014"/>
    </source>
</evidence>
<keyword evidence="8 12" id="KW-0028">Amino-acid biosynthesis</keyword>
<dbReference type="InterPro" id="IPR006063">
    <property type="entry name" value="HisA_bact_arch"/>
</dbReference>
<evidence type="ECO:0000256" key="4">
    <source>
        <dbReference type="ARBA" id="ARBA00009667"/>
    </source>
</evidence>
<feature type="active site" description="Proton donor" evidence="12">
    <location>
        <position position="130"/>
    </location>
</feature>
<evidence type="ECO:0000256" key="7">
    <source>
        <dbReference type="ARBA" id="ARBA00022490"/>
    </source>
</evidence>
<gene>
    <name evidence="12 15" type="primary">hisA</name>
    <name evidence="15" type="ORF">HYG85_22430</name>
</gene>
<reference evidence="15 16" key="1">
    <citation type="submission" date="2020-07" db="EMBL/GenBank/DDBJ databases">
        <title>Vallitalea guaymasensis genome.</title>
        <authorList>
            <person name="Postec A."/>
        </authorList>
    </citation>
    <scope>NUCLEOTIDE SEQUENCE [LARGE SCALE GENOMIC DNA]</scope>
    <source>
        <strain evidence="15 16">Ra1766G1</strain>
    </source>
</reference>
<comment type="pathway">
    <text evidence="3 12 14">Amino-acid biosynthesis; L-histidine biosynthesis; L-histidine from 5-phospho-alpha-D-ribose 1-diphosphate: step 4/9.</text>
</comment>
<dbReference type="InterPro" id="IPR006062">
    <property type="entry name" value="His_biosynth"/>
</dbReference>
<comment type="subcellular location">
    <subcellularLocation>
        <location evidence="2 12 14">Cytoplasm</location>
    </subcellularLocation>
</comment>
<evidence type="ECO:0000256" key="9">
    <source>
        <dbReference type="ARBA" id="ARBA00023102"/>
    </source>
</evidence>
<dbReference type="InterPro" id="IPR011060">
    <property type="entry name" value="RibuloseP-bd_barrel"/>
</dbReference>
<evidence type="ECO:0000256" key="13">
    <source>
        <dbReference type="RuleBase" id="RU003657"/>
    </source>
</evidence>
<dbReference type="NCBIfam" id="TIGR00007">
    <property type="entry name" value="1-(5-phosphoribosyl)-5-[(5-phosphoribosylamino)methylideneamino]imidazole-4-carboxamide isomerase"/>
    <property type="match status" value="1"/>
</dbReference>
<dbReference type="GO" id="GO:0003949">
    <property type="term" value="F:1-(5-phosphoribosyl)-5-[(5-phosphoribosylamino)methylideneamino]imidazole-4-carboxamide isomerase activity"/>
    <property type="evidence" value="ECO:0007669"/>
    <property type="project" value="UniProtKB-UniRule"/>
</dbReference>
<dbReference type="InterPro" id="IPR023016">
    <property type="entry name" value="HisA/PriA"/>
</dbReference>
<dbReference type="PANTHER" id="PTHR43090:SF2">
    <property type="entry name" value="1-(5-PHOSPHORIBOSYL)-5-[(5-PHOSPHORIBOSYLAMINO)METHYLIDENEAMINO] IMIDAZOLE-4-CARBOXAMIDE ISOMERASE"/>
    <property type="match status" value="1"/>
</dbReference>
<dbReference type="GO" id="GO:0000162">
    <property type="term" value="P:L-tryptophan biosynthetic process"/>
    <property type="evidence" value="ECO:0007669"/>
    <property type="project" value="TreeGrafter"/>
</dbReference>
<dbReference type="CDD" id="cd04732">
    <property type="entry name" value="HisA"/>
    <property type="match status" value="1"/>
</dbReference>
<dbReference type="PANTHER" id="PTHR43090">
    <property type="entry name" value="1-(5-PHOSPHORIBOSYL)-5-[(5-PHOSPHORIBOSYLAMINO)METHYLIDENEAMINO] IMIDAZOLE-4-CARBOXAMIDE ISOMERASE"/>
    <property type="match status" value="1"/>
</dbReference>
<dbReference type="UniPathway" id="UPA00031">
    <property type="reaction ID" value="UER00009"/>
</dbReference>
<evidence type="ECO:0000256" key="5">
    <source>
        <dbReference type="ARBA" id="ARBA00012550"/>
    </source>
</evidence>
<feature type="active site" description="Proton acceptor" evidence="12">
    <location>
        <position position="8"/>
    </location>
</feature>
<proteinExistence type="inferred from homology"/>
<evidence type="ECO:0000313" key="16">
    <source>
        <dbReference type="Proteomes" id="UP000677305"/>
    </source>
</evidence>
<protein>
    <recommendedName>
        <fullName evidence="6 12">1-(5-phosphoribosyl)-5-[(5-phosphoribosylamino)methylideneamino] imidazole-4-carboxamide isomerase</fullName>
        <ecNumber evidence="5 12">5.3.1.16</ecNumber>
    </recommendedName>
    <alternativeName>
        <fullName evidence="11 12">Phosphoribosylformimino-5-aminoimidazole carboxamide ribotide isomerase</fullName>
    </alternativeName>
</protein>
<evidence type="ECO:0000256" key="14">
    <source>
        <dbReference type="RuleBase" id="RU003658"/>
    </source>
</evidence>
<dbReference type="AlphaFoldDB" id="A0A8J8MEU2"/>
<evidence type="ECO:0000256" key="11">
    <source>
        <dbReference type="ARBA" id="ARBA00030547"/>
    </source>
</evidence>